<comment type="caution">
    <text evidence="1">The sequence shown here is derived from an EMBL/GenBank/DDBJ whole genome shotgun (WGS) entry which is preliminary data.</text>
</comment>
<keyword evidence="2" id="KW-1185">Reference proteome</keyword>
<accession>A0A7I9V5Q2</accession>
<dbReference type="EMBL" id="BJOV01000002">
    <property type="protein sequence ID" value="GEE00390.1"/>
    <property type="molecule type" value="Genomic_DNA"/>
</dbReference>
<reference evidence="2" key="1">
    <citation type="submission" date="2019-06" db="EMBL/GenBank/DDBJ databases">
        <title>Gordonia isolated from sludge of a wastewater treatment plant.</title>
        <authorList>
            <person name="Tamura T."/>
            <person name="Aoyama K."/>
            <person name="Kang Y."/>
            <person name="Saito S."/>
            <person name="Akiyama N."/>
            <person name="Yazawa K."/>
            <person name="Gonoi T."/>
            <person name="Mikami Y."/>
        </authorList>
    </citation>
    <scope>NUCLEOTIDE SEQUENCE [LARGE SCALE GENOMIC DNA]</scope>
    <source>
        <strain evidence="2">NBRC 107696</strain>
    </source>
</reference>
<sequence>MQKLDARQIVPLTSEELNQLRKDSNTQEITPGLYSRALLLHAIDNMTADEITDAVAVAKTEAADRLSAGAREAVSHRWEK</sequence>
<protein>
    <submittedName>
        <fullName evidence="1">Uncharacterized protein</fullName>
    </submittedName>
</protein>
<evidence type="ECO:0000313" key="1">
    <source>
        <dbReference type="EMBL" id="GEE00390.1"/>
    </source>
</evidence>
<gene>
    <name evidence="1" type="ORF">nbrc107696_08360</name>
</gene>
<dbReference type="OrthoDB" id="9908225at2"/>
<organism evidence="1 2">
    <name type="scientific">Gordonia spumicola</name>
    <dbReference type="NCBI Taxonomy" id="589161"/>
    <lineage>
        <taxon>Bacteria</taxon>
        <taxon>Bacillati</taxon>
        <taxon>Actinomycetota</taxon>
        <taxon>Actinomycetes</taxon>
        <taxon>Mycobacteriales</taxon>
        <taxon>Gordoniaceae</taxon>
        <taxon>Gordonia</taxon>
    </lineage>
</organism>
<dbReference type="AlphaFoldDB" id="A0A7I9V5Q2"/>
<dbReference type="RefSeq" id="WP_161894290.1">
    <property type="nucleotide sequence ID" value="NZ_BJOV01000002.1"/>
</dbReference>
<dbReference type="Proteomes" id="UP000444960">
    <property type="component" value="Unassembled WGS sequence"/>
</dbReference>
<name>A0A7I9V5Q2_9ACTN</name>
<proteinExistence type="predicted"/>
<evidence type="ECO:0000313" key="2">
    <source>
        <dbReference type="Proteomes" id="UP000444960"/>
    </source>
</evidence>